<gene>
    <name evidence="2" type="ORF">BDN71DRAFT_1484391</name>
</gene>
<proteinExistence type="predicted"/>
<evidence type="ECO:0000313" key="3">
    <source>
        <dbReference type="Proteomes" id="UP000807025"/>
    </source>
</evidence>
<dbReference type="Proteomes" id="UP000807025">
    <property type="component" value="Unassembled WGS sequence"/>
</dbReference>
<evidence type="ECO:0000259" key="1">
    <source>
        <dbReference type="Pfam" id="PF18721"/>
    </source>
</evidence>
<feature type="domain" description="CxC6 like cysteine cluster associated with KDZ" evidence="1">
    <location>
        <begin position="220"/>
        <end position="284"/>
    </location>
</feature>
<dbReference type="InterPro" id="IPR040898">
    <property type="entry name" value="CxC6"/>
</dbReference>
<sequence>MKWPESMVLRCWDSLKHVIWSTPNVVPSEGEIERFNECALPLGISRTLKEPMTYKAMLFTLHDGSLPIYTTSLYCRGKSPALIAFDCSSNSTNWACIYNTRLAHPQQYIINNPTVFSDVTWQSSRSSRSANWQSSFDLQADNVLNGFFLYSLLLDKADHCWQLILGHDMDSQLKRLTEALMERNRATEGIGQESYAHACNVCCHIFKNEDAKMVKLHAAVCDGIQIGHPCCAVHDCKSLLISHTTCHCKEHQTLDSLCTITGCDAACETGFHTCTIPQHHKAEQVYYEKGTAMFQLRARLKRAGITAPADSVGASEIEDVPPDSVAANAADCEDKSSSNSSHVKGSFSHNVTHTQLLFMRPCGIILSQATLFGSEAISAVLQAARATFPTPESTPEYLFYDTNCKLIAHQCYNLDTHFLHTGQPVDVFHFKNKHKESDIHCQLFCNPAAFPELMQEGRWRFNTSICEQTNVWIGGYRAILQNMEVTRFNFYMDEMIKRRNRFVIMELKAKGRNPWMVPFDVLFPPGSDAHMDM</sequence>
<keyword evidence="3" id="KW-1185">Reference proteome</keyword>
<organism evidence="2 3">
    <name type="scientific">Pleurotus eryngii</name>
    <name type="common">Boletus of the steppes</name>
    <dbReference type="NCBI Taxonomy" id="5323"/>
    <lineage>
        <taxon>Eukaryota</taxon>
        <taxon>Fungi</taxon>
        <taxon>Dikarya</taxon>
        <taxon>Basidiomycota</taxon>
        <taxon>Agaricomycotina</taxon>
        <taxon>Agaricomycetes</taxon>
        <taxon>Agaricomycetidae</taxon>
        <taxon>Agaricales</taxon>
        <taxon>Pleurotineae</taxon>
        <taxon>Pleurotaceae</taxon>
        <taxon>Pleurotus</taxon>
    </lineage>
</organism>
<protein>
    <recommendedName>
        <fullName evidence="1">CxC6 like cysteine cluster associated with KDZ domain-containing protein</fullName>
    </recommendedName>
</protein>
<dbReference type="OrthoDB" id="2501483at2759"/>
<reference evidence="2" key="1">
    <citation type="submission" date="2020-11" db="EMBL/GenBank/DDBJ databases">
        <authorList>
            <consortium name="DOE Joint Genome Institute"/>
            <person name="Ahrendt S."/>
            <person name="Riley R."/>
            <person name="Andreopoulos W."/>
            <person name="Labutti K."/>
            <person name="Pangilinan J."/>
            <person name="Ruiz-Duenas F.J."/>
            <person name="Barrasa J.M."/>
            <person name="Sanchez-Garcia M."/>
            <person name="Camarero S."/>
            <person name="Miyauchi S."/>
            <person name="Serrano A."/>
            <person name="Linde D."/>
            <person name="Babiker R."/>
            <person name="Drula E."/>
            <person name="Ayuso-Fernandez I."/>
            <person name="Pacheco R."/>
            <person name="Padilla G."/>
            <person name="Ferreira P."/>
            <person name="Barriuso J."/>
            <person name="Kellner H."/>
            <person name="Castanera R."/>
            <person name="Alfaro M."/>
            <person name="Ramirez L."/>
            <person name="Pisabarro A.G."/>
            <person name="Kuo A."/>
            <person name="Tritt A."/>
            <person name="Lipzen A."/>
            <person name="He G."/>
            <person name="Yan M."/>
            <person name="Ng V."/>
            <person name="Cullen D."/>
            <person name="Martin F."/>
            <person name="Rosso M.-N."/>
            <person name="Henrissat B."/>
            <person name="Hibbett D."/>
            <person name="Martinez A.T."/>
            <person name="Grigoriev I.V."/>
        </authorList>
    </citation>
    <scope>NUCLEOTIDE SEQUENCE</scope>
    <source>
        <strain evidence="2">ATCC 90797</strain>
    </source>
</reference>
<dbReference type="EMBL" id="MU154635">
    <property type="protein sequence ID" value="KAF9490716.1"/>
    <property type="molecule type" value="Genomic_DNA"/>
</dbReference>
<dbReference type="Pfam" id="PF18721">
    <property type="entry name" value="CxC6"/>
    <property type="match status" value="1"/>
</dbReference>
<comment type="caution">
    <text evidence="2">The sequence shown here is derived from an EMBL/GenBank/DDBJ whole genome shotgun (WGS) entry which is preliminary data.</text>
</comment>
<evidence type="ECO:0000313" key="2">
    <source>
        <dbReference type="EMBL" id="KAF9490716.1"/>
    </source>
</evidence>
<dbReference type="AlphaFoldDB" id="A0A9P6D345"/>
<name>A0A9P6D345_PLEER</name>
<accession>A0A9P6D345</accession>